<organism evidence="2 3">
    <name type="scientific">Mycolicibacterium alvei</name>
    <dbReference type="NCBI Taxonomy" id="67081"/>
    <lineage>
        <taxon>Bacteria</taxon>
        <taxon>Bacillati</taxon>
        <taxon>Actinomycetota</taxon>
        <taxon>Actinomycetes</taxon>
        <taxon>Mycobacteriales</taxon>
        <taxon>Mycobacteriaceae</taxon>
        <taxon>Mycolicibacterium</taxon>
    </lineage>
</organism>
<evidence type="ECO:0000256" key="1">
    <source>
        <dbReference type="SAM" id="SignalP"/>
    </source>
</evidence>
<accession>A0A6N4V376</accession>
<feature type="signal peptide" evidence="1">
    <location>
        <begin position="1"/>
        <end position="25"/>
    </location>
</feature>
<gene>
    <name evidence="2" type="ORF">MALV_52360</name>
</gene>
<evidence type="ECO:0008006" key="4">
    <source>
        <dbReference type="Google" id="ProtNLM"/>
    </source>
</evidence>
<evidence type="ECO:0000313" key="3">
    <source>
        <dbReference type="Proteomes" id="UP000466906"/>
    </source>
</evidence>
<feature type="chain" id="PRO_5026928306" description="DUF3298 domain-containing protein" evidence="1">
    <location>
        <begin position="26"/>
        <end position="265"/>
    </location>
</feature>
<dbReference type="AlphaFoldDB" id="A0A6N4V376"/>
<dbReference type="EMBL" id="AP022565">
    <property type="protein sequence ID" value="BBX30111.1"/>
    <property type="molecule type" value="Genomic_DNA"/>
</dbReference>
<protein>
    <recommendedName>
        <fullName evidence="4">DUF3298 domain-containing protein</fullName>
    </recommendedName>
</protein>
<evidence type="ECO:0000313" key="2">
    <source>
        <dbReference type="EMBL" id="BBX30111.1"/>
    </source>
</evidence>
<keyword evidence="3" id="KW-1185">Reference proteome</keyword>
<keyword evidence="1" id="KW-0732">Signal</keyword>
<reference evidence="2 3" key="1">
    <citation type="journal article" date="2019" name="Emerg. Microbes Infect.">
        <title>Comprehensive subspecies identification of 175 nontuberculous mycobacteria species based on 7547 genomic profiles.</title>
        <authorList>
            <person name="Matsumoto Y."/>
            <person name="Kinjo T."/>
            <person name="Motooka D."/>
            <person name="Nabeya D."/>
            <person name="Jung N."/>
            <person name="Uechi K."/>
            <person name="Horii T."/>
            <person name="Iida T."/>
            <person name="Fujita J."/>
            <person name="Nakamura S."/>
        </authorList>
    </citation>
    <scope>NUCLEOTIDE SEQUENCE [LARGE SCALE GENOMIC DNA]</scope>
    <source>
        <strain evidence="2 3">JCM 12272</strain>
    </source>
</reference>
<dbReference type="RefSeq" id="WP_235682879.1">
    <property type="nucleotide sequence ID" value="NZ_AP022565.1"/>
</dbReference>
<dbReference type="Proteomes" id="UP000466906">
    <property type="component" value="Chromosome"/>
</dbReference>
<proteinExistence type="predicted"/>
<dbReference type="KEGG" id="malv:MALV_52360"/>
<sequence>MNPLPALVALAGAAALVTTAPMASASSERFCVELDGAWDGTNCTASVRSNRGAEMTISLALPAELSDSPAFAAPMRDYYRNLMNAWRKTGATMVRDSSAGAYFERHVGPGTVQSLVVREVWQPAGVQANSAYRPFVFDTATGRRLALAGLFRPGVDPLDVIAAAARPLLPPVLDAAPPPHQPGTYPFTVGEWEPGPDGLGFTGGYRAFALSGDALILYMPDAPMAHQETIPRDRFVWSMDGGTVIVEVPLVELSESLRPEYGGRA</sequence>
<name>A0A6N4V376_9MYCO</name>